<keyword evidence="1" id="KW-0812">Transmembrane</keyword>
<name>A0A9E7R438_9EURY</name>
<dbReference type="RefSeq" id="WP_260594509.1">
    <property type="nucleotide sequence ID" value="NZ_CP104003.1"/>
</dbReference>
<sequence>MTDEVSWYGSPARVVWFTGGMGLCSVSLSSGFIWVCGAPCVTDPVVWTAGRRVPLAFLAAFLAWWGYLLAHRAVTGRFVDSASHGAGEGATEVGPPSTESPVARTRAALRGMTPPTRTRQAGMLFGLAALVGGIVVGFVYIRQGNHLLTNVGGALFLGGYVLAHQAETGKPL</sequence>
<dbReference type="KEGG" id="ssai:N0B31_03785"/>
<keyword evidence="1" id="KW-1133">Transmembrane helix</keyword>
<dbReference type="GeneID" id="74941513"/>
<feature type="transmembrane region" description="Helical" evidence="1">
    <location>
        <begin position="53"/>
        <end position="70"/>
    </location>
</feature>
<gene>
    <name evidence="2" type="ORF">N0B31_03785</name>
</gene>
<protein>
    <submittedName>
        <fullName evidence="2">Uncharacterized protein</fullName>
    </submittedName>
</protein>
<evidence type="ECO:0000256" key="1">
    <source>
        <dbReference type="SAM" id="Phobius"/>
    </source>
</evidence>
<organism evidence="2 3">
    <name type="scientific">Salinirubellus salinus</name>
    <dbReference type="NCBI Taxonomy" id="1364945"/>
    <lineage>
        <taxon>Archaea</taxon>
        <taxon>Methanobacteriati</taxon>
        <taxon>Methanobacteriota</taxon>
        <taxon>Stenosarchaea group</taxon>
        <taxon>Halobacteria</taxon>
        <taxon>Halobacteriales</taxon>
        <taxon>Natronomonadaceae</taxon>
        <taxon>Salinirubellus</taxon>
    </lineage>
</organism>
<keyword evidence="1" id="KW-0472">Membrane</keyword>
<dbReference type="AlphaFoldDB" id="A0A9E7R438"/>
<feature type="transmembrane region" description="Helical" evidence="1">
    <location>
        <begin position="147"/>
        <end position="163"/>
    </location>
</feature>
<evidence type="ECO:0000313" key="3">
    <source>
        <dbReference type="Proteomes" id="UP001057580"/>
    </source>
</evidence>
<evidence type="ECO:0000313" key="2">
    <source>
        <dbReference type="EMBL" id="UWM55409.1"/>
    </source>
</evidence>
<dbReference type="EMBL" id="CP104003">
    <property type="protein sequence ID" value="UWM55409.1"/>
    <property type="molecule type" value="Genomic_DNA"/>
</dbReference>
<accession>A0A9E7R438</accession>
<feature type="transmembrane region" description="Helical" evidence="1">
    <location>
        <begin position="121"/>
        <end position="141"/>
    </location>
</feature>
<keyword evidence="3" id="KW-1185">Reference proteome</keyword>
<dbReference type="Proteomes" id="UP001057580">
    <property type="component" value="Chromosome"/>
</dbReference>
<feature type="transmembrane region" description="Helical" evidence="1">
    <location>
        <begin position="12"/>
        <end position="33"/>
    </location>
</feature>
<proteinExistence type="predicted"/>
<reference evidence="2" key="1">
    <citation type="submission" date="2022-09" db="EMBL/GenBank/DDBJ databases">
        <title>Diverse halophilic archaea isolated from saline environments.</title>
        <authorList>
            <person name="Cui H.-L."/>
        </authorList>
    </citation>
    <scope>NUCLEOTIDE SEQUENCE</scope>
    <source>
        <strain evidence="2">ZS-35-S2</strain>
    </source>
</reference>